<dbReference type="InterPro" id="IPR042044">
    <property type="entry name" value="EXOC6PINT-1/Sec15/Tip20_C_dom2"/>
</dbReference>
<dbReference type="InterPro" id="IPR007225">
    <property type="entry name" value="EXOC6/Sec15"/>
</dbReference>
<comment type="similarity">
    <text evidence="1 5">Belongs to the SEC15 family.</text>
</comment>
<dbReference type="Gene3D" id="1.10.357.30">
    <property type="entry name" value="Exocyst complex subunit Sec15 C-terminal domain, N-terminal subdomain"/>
    <property type="match status" value="1"/>
</dbReference>
<name>R4X791_TAPDE</name>
<keyword evidence="3 5" id="KW-0268">Exocytosis</keyword>
<dbReference type="InterPro" id="IPR046361">
    <property type="entry name" value="EXOC6/Sec15_C"/>
</dbReference>
<dbReference type="Pfam" id="PF04091">
    <property type="entry name" value="Sec15_C"/>
    <property type="match status" value="1"/>
</dbReference>
<dbReference type="Proteomes" id="UP000013776">
    <property type="component" value="Unassembled WGS sequence"/>
</dbReference>
<dbReference type="Pfam" id="PF20651">
    <property type="entry name" value="EXOC6_Sec15_N"/>
    <property type="match status" value="1"/>
</dbReference>
<accession>R4X791</accession>
<dbReference type="PIRSF" id="PIRSF025007">
    <property type="entry name" value="Sec15"/>
    <property type="match status" value="1"/>
</dbReference>
<sequence length="776" mass="88768">MGDIGFSLATQVEQIIGNSRSDVENLEQLAPLIRNVCVDANEGELVTELEAFSIAKEREIERICSDNHTEFVGSVDKLLKVRKGTVDLKRQITELNDEVQDSGRELAEKKKGLIEARAICSNIGEAVATLENCLKILNMTNRIREYVDIKNFYAALRALSELQNIHLPEITQHEFVVMIKGSIPSIKQMIQDAVMTDLKAWLFDIREKSRAVGKSAFDDTLRRKDRWRRQIERNPTLQFAKLNSSIELVLNEENDFEALDNDDVSIDFTTLFECMHIFEELGGSREFKTRYANDRQTQKDLLLAPSINIGADGDTTSLEHLLWDITGFAIIEHFTQHKAGQFRTKEEVDAIWGSMTSSLMDAISTTFATLDDPSIILSMRNQMIVFIQTLEGFDFEMRKLNGFMLSLFEGYAEALKRRFASNFQSIADEDVYLPMSVDSAEDWDKIKAYCWYRSSVDSSILTYPAIFPFSQIYPLCCIEIRNFINEFYLYADELTRSDEVEDLLRRSLDDILVKCVNRTLSSRLPRQRLEQVVQMIINLENFEGACVELNKILNESRASTRSRLLASEEFSVTSKAAEKRIFELVDAKIDEFLEFSEYDWTTVQARHEPASYVQEMVAFLRTTIDSKLANLPLQIKGFVYFDALDHLADQLRSMIQSPQVRKITDTAVYNFNHDISFLEQFILSLADPVLEGSDTLGEIRQSINLLQSGDVSEYLDGTVRNRKYPRVKAAQAIQLLEKMLAAQSYMALDPQKRQRRTGIEQTLTYLKSGGRNASVY</sequence>
<dbReference type="GO" id="GO:0000145">
    <property type="term" value="C:exocyst"/>
    <property type="evidence" value="ECO:0007669"/>
    <property type="project" value="UniProtKB-UniRule"/>
</dbReference>
<dbReference type="InterPro" id="IPR048359">
    <property type="entry name" value="EXOC6_Sec15_N"/>
</dbReference>
<proteinExistence type="inferred from homology"/>
<dbReference type="GO" id="GO:0006893">
    <property type="term" value="P:Golgi to plasma membrane transport"/>
    <property type="evidence" value="ECO:0007669"/>
    <property type="project" value="TreeGrafter"/>
</dbReference>
<dbReference type="eggNOG" id="KOG2176">
    <property type="taxonomic scope" value="Eukaryota"/>
</dbReference>
<dbReference type="STRING" id="1097556.R4X791"/>
<dbReference type="EMBL" id="CAHR02000028">
    <property type="protein sequence ID" value="CCG81161.1"/>
    <property type="molecule type" value="Genomic_DNA"/>
</dbReference>
<feature type="domain" description="Exocyst complex subunit EXOC6/Sec15 C-terminal" evidence="6">
    <location>
        <begin position="399"/>
        <end position="738"/>
    </location>
</feature>
<gene>
    <name evidence="8" type="ORF">TAPDE_000873</name>
</gene>
<feature type="domain" description="Exocyst complex component EXOC6/Sec15 N-terminal" evidence="7">
    <location>
        <begin position="49"/>
        <end position="217"/>
    </location>
</feature>
<protein>
    <recommendedName>
        <fullName evidence="5">Exocyst complex component SEC15</fullName>
    </recommendedName>
</protein>
<reference evidence="8 9" key="1">
    <citation type="journal article" date="2013" name="MBio">
        <title>Genome sequencing of the plant pathogen Taphrina deformans, the causal agent of peach leaf curl.</title>
        <authorList>
            <person name="Cisse O.H."/>
            <person name="Almeida J.M.G.C.F."/>
            <person name="Fonseca A."/>
            <person name="Kumar A.A."/>
            <person name="Salojaervi J."/>
            <person name="Overmyer K."/>
            <person name="Hauser P.M."/>
            <person name="Pagni M."/>
        </authorList>
    </citation>
    <scope>NUCLEOTIDE SEQUENCE [LARGE SCALE GENOMIC DNA]</scope>
    <source>
        <strain evidence="9">PYCC 5710 / ATCC 11124 / CBS 356.35 / IMI 108563 / JCM 9778 / NBRC 8474</strain>
    </source>
</reference>
<evidence type="ECO:0000256" key="5">
    <source>
        <dbReference type="PIRNR" id="PIRNR025007"/>
    </source>
</evidence>
<dbReference type="OrthoDB" id="10267033at2759"/>
<dbReference type="GO" id="GO:0016020">
    <property type="term" value="C:membrane"/>
    <property type="evidence" value="ECO:0007669"/>
    <property type="project" value="TreeGrafter"/>
</dbReference>
<dbReference type="PANTHER" id="PTHR12702:SF0">
    <property type="entry name" value="EXOCYST COMPLEX COMPONENT 6"/>
    <property type="match status" value="1"/>
</dbReference>
<evidence type="ECO:0000259" key="7">
    <source>
        <dbReference type="Pfam" id="PF20651"/>
    </source>
</evidence>
<keyword evidence="4" id="KW-0175">Coiled coil</keyword>
<dbReference type="Gene3D" id="1.20.58.670">
    <property type="entry name" value="Dsl1p vesicle tethering complex, Tip20p subunit, domain D"/>
    <property type="match status" value="1"/>
</dbReference>
<evidence type="ECO:0000256" key="3">
    <source>
        <dbReference type="ARBA" id="ARBA00022483"/>
    </source>
</evidence>
<evidence type="ECO:0000313" key="8">
    <source>
        <dbReference type="EMBL" id="CCG81161.1"/>
    </source>
</evidence>
<dbReference type="InterPro" id="IPR042045">
    <property type="entry name" value="EXOC6/Sec15_C_dom1"/>
</dbReference>
<dbReference type="GO" id="GO:0006886">
    <property type="term" value="P:intracellular protein transport"/>
    <property type="evidence" value="ECO:0007669"/>
    <property type="project" value="InterPro"/>
</dbReference>
<evidence type="ECO:0000259" key="6">
    <source>
        <dbReference type="Pfam" id="PF04091"/>
    </source>
</evidence>
<dbReference type="FunFam" id="1.20.58.670:FF:000002">
    <property type="entry name" value="Exocyst complex component"/>
    <property type="match status" value="1"/>
</dbReference>
<organism evidence="8 9">
    <name type="scientific">Taphrina deformans (strain PYCC 5710 / ATCC 11124 / CBS 356.35 / IMI 108563 / JCM 9778 / NBRC 8474)</name>
    <name type="common">Peach leaf curl fungus</name>
    <name type="synonym">Lalaria deformans</name>
    <dbReference type="NCBI Taxonomy" id="1097556"/>
    <lineage>
        <taxon>Eukaryota</taxon>
        <taxon>Fungi</taxon>
        <taxon>Dikarya</taxon>
        <taxon>Ascomycota</taxon>
        <taxon>Taphrinomycotina</taxon>
        <taxon>Taphrinomycetes</taxon>
        <taxon>Taphrinales</taxon>
        <taxon>Taphrinaceae</taxon>
        <taxon>Taphrina</taxon>
    </lineage>
</organism>
<evidence type="ECO:0000256" key="2">
    <source>
        <dbReference type="ARBA" id="ARBA00022448"/>
    </source>
</evidence>
<keyword evidence="9" id="KW-1185">Reference proteome</keyword>
<dbReference type="VEuPathDB" id="FungiDB:TAPDE_000873"/>
<dbReference type="GO" id="GO:0090522">
    <property type="term" value="P:vesicle tethering involved in exocytosis"/>
    <property type="evidence" value="ECO:0007669"/>
    <property type="project" value="UniProtKB-UniRule"/>
</dbReference>
<evidence type="ECO:0000313" key="9">
    <source>
        <dbReference type="Proteomes" id="UP000013776"/>
    </source>
</evidence>
<dbReference type="AlphaFoldDB" id="R4X791"/>
<evidence type="ECO:0000256" key="1">
    <source>
        <dbReference type="ARBA" id="ARBA00007944"/>
    </source>
</evidence>
<comment type="caution">
    <text evidence="8">The sequence shown here is derived from an EMBL/GenBank/DDBJ whole genome shotgun (WGS) entry which is preliminary data.</text>
</comment>
<dbReference type="PANTHER" id="PTHR12702">
    <property type="entry name" value="SEC15"/>
    <property type="match status" value="1"/>
</dbReference>
<keyword evidence="2 5" id="KW-0813">Transport</keyword>
<comment type="function">
    <text evidence="5">Component of the exocyst complex involved in the docking of exocytic vesicles with fusion sites on the plasma membrane.</text>
</comment>
<evidence type="ECO:0000256" key="4">
    <source>
        <dbReference type="ARBA" id="ARBA00023054"/>
    </source>
</evidence>